<sequence length="107" mass="12257">MYLCIQVLEHFNVFAWDDIDAAVEVLDGMPLQNLYSVIDMAAKGDDEENSKAIWPRKEKIDINYFYDILSDYAERRRKVGLPPKDPAATKPTTIPTAERCYIDSSLI</sequence>
<evidence type="ECO:0000313" key="2">
    <source>
        <dbReference type="Proteomes" id="UP000829196"/>
    </source>
</evidence>
<dbReference type="AlphaFoldDB" id="A0A8T3BY67"/>
<protein>
    <submittedName>
        <fullName evidence="1">Uncharacterized protein</fullName>
    </submittedName>
</protein>
<reference evidence="1" key="1">
    <citation type="journal article" date="2022" name="Front. Genet.">
        <title>Chromosome-Scale Assembly of the Dendrobium nobile Genome Provides Insights Into the Molecular Mechanism of the Biosynthesis of the Medicinal Active Ingredient of Dendrobium.</title>
        <authorList>
            <person name="Xu Q."/>
            <person name="Niu S.-C."/>
            <person name="Li K.-L."/>
            <person name="Zheng P.-J."/>
            <person name="Zhang X.-J."/>
            <person name="Jia Y."/>
            <person name="Liu Y."/>
            <person name="Niu Y.-X."/>
            <person name="Yu L.-H."/>
            <person name="Chen D.-F."/>
            <person name="Zhang G.-Q."/>
        </authorList>
    </citation>
    <scope>NUCLEOTIDE SEQUENCE</scope>
    <source>
        <tissue evidence="1">Leaf</tissue>
    </source>
</reference>
<dbReference type="Proteomes" id="UP000829196">
    <property type="component" value="Unassembled WGS sequence"/>
</dbReference>
<organism evidence="1 2">
    <name type="scientific">Dendrobium nobile</name>
    <name type="common">Orchid</name>
    <dbReference type="NCBI Taxonomy" id="94219"/>
    <lineage>
        <taxon>Eukaryota</taxon>
        <taxon>Viridiplantae</taxon>
        <taxon>Streptophyta</taxon>
        <taxon>Embryophyta</taxon>
        <taxon>Tracheophyta</taxon>
        <taxon>Spermatophyta</taxon>
        <taxon>Magnoliopsida</taxon>
        <taxon>Liliopsida</taxon>
        <taxon>Asparagales</taxon>
        <taxon>Orchidaceae</taxon>
        <taxon>Epidendroideae</taxon>
        <taxon>Malaxideae</taxon>
        <taxon>Dendrobiinae</taxon>
        <taxon>Dendrobium</taxon>
    </lineage>
</organism>
<dbReference type="EMBL" id="JAGYWB010000005">
    <property type="protein sequence ID" value="KAI0523012.1"/>
    <property type="molecule type" value="Genomic_DNA"/>
</dbReference>
<keyword evidence="2" id="KW-1185">Reference proteome</keyword>
<proteinExistence type="predicted"/>
<name>A0A8T3BY67_DENNO</name>
<evidence type="ECO:0000313" key="1">
    <source>
        <dbReference type="EMBL" id="KAI0523012.1"/>
    </source>
</evidence>
<comment type="caution">
    <text evidence="1">The sequence shown here is derived from an EMBL/GenBank/DDBJ whole genome shotgun (WGS) entry which is preliminary data.</text>
</comment>
<gene>
    <name evidence="1" type="ORF">KFK09_005402</name>
</gene>
<accession>A0A8T3BY67</accession>